<accession>A0A437AAU6</accession>
<reference evidence="1 2" key="1">
    <citation type="submission" date="2019-01" db="EMBL/GenBank/DDBJ databases">
        <title>Intercellular communication is required for trap formation in the nematode-trapping fungus Duddingtonia flagrans.</title>
        <authorList>
            <person name="Youssar L."/>
            <person name="Wernet V."/>
            <person name="Hensel N."/>
            <person name="Hildebrandt H.-G."/>
            <person name="Fischer R."/>
        </authorList>
    </citation>
    <scope>NUCLEOTIDE SEQUENCE [LARGE SCALE GENOMIC DNA]</scope>
    <source>
        <strain evidence="1 2">CBS H-5679</strain>
    </source>
</reference>
<gene>
    <name evidence="1" type="ORF">DFL_002561</name>
</gene>
<proteinExistence type="predicted"/>
<protein>
    <submittedName>
        <fullName evidence="1">Uncharacterized protein</fullName>
    </submittedName>
</protein>
<evidence type="ECO:0000313" key="1">
    <source>
        <dbReference type="EMBL" id="RVD88374.1"/>
    </source>
</evidence>
<dbReference type="GeneID" id="93584872"/>
<dbReference type="Proteomes" id="UP000283090">
    <property type="component" value="Unassembled WGS sequence"/>
</dbReference>
<name>A0A437AAU6_ARTFL</name>
<dbReference type="EMBL" id="SAEB01000003">
    <property type="protein sequence ID" value="RVD88374.1"/>
    <property type="molecule type" value="Genomic_DNA"/>
</dbReference>
<organism evidence="1 2">
    <name type="scientific">Arthrobotrys flagrans</name>
    <name type="common">Nematode-trapping fungus</name>
    <name type="synonym">Trichothecium flagrans</name>
    <dbReference type="NCBI Taxonomy" id="97331"/>
    <lineage>
        <taxon>Eukaryota</taxon>
        <taxon>Fungi</taxon>
        <taxon>Dikarya</taxon>
        <taxon>Ascomycota</taxon>
        <taxon>Pezizomycotina</taxon>
        <taxon>Orbiliomycetes</taxon>
        <taxon>Orbiliales</taxon>
        <taxon>Orbiliaceae</taxon>
        <taxon>Arthrobotrys</taxon>
    </lineage>
</organism>
<dbReference type="AlphaFoldDB" id="A0A437AAU6"/>
<comment type="caution">
    <text evidence="1">The sequence shown here is derived from an EMBL/GenBank/DDBJ whole genome shotgun (WGS) entry which is preliminary data.</text>
</comment>
<evidence type="ECO:0000313" key="2">
    <source>
        <dbReference type="Proteomes" id="UP000283090"/>
    </source>
</evidence>
<keyword evidence="2" id="KW-1185">Reference proteome</keyword>
<dbReference type="RefSeq" id="XP_067493918.1">
    <property type="nucleotide sequence ID" value="XM_067631366.1"/>
</dbReference>
<dbReference type="VEuPathDB" id="FungiDB:DFL_002561"/>
<sequence length="99" mass="11355">MRRVEWEERGCFSAATEAPSGSGSATRLIGYDLINVSLRKRNISKFEVREYVWMRTHKMDMGWDGKQRGFLAEANLQLIGSIVQESELKQSAILESTWD</sequence>